<feature type="compositionally biased region" description="Polar residues" evidence="1">
    <location>
        <begin position="64"/>
        <end position="74"/>
    </location>
</feature>
<gene>
    <name evidence="2" type="ORF">GKE73_09525</name>
</gene>
<proteinExistence type="predicted"/>
<feature type="region of interest" description="Disordered" evidence="1">
    <location>
        <begin position="36"/>
        <end position="74"/>
    </location>
</feature>
<dbReference type="AlphaFoldDB" id="A0A844GEE7"/>
<evidence type="ECO:0008006" key="4">
    <source>
        <dbReference type="Google" id="ProtNLM"/>
    </source>
</evidence>
<reference evidence="2 3" key="1">
    <citation type="submission" date="2019-11" db="EMBL/GenBank/DDBJ databases">
        <title>Draft genome sequence of Paludibacterium sp. dN18-1.</title>
        <authorList>
            <person name="Im W.-T."/>
        </authorList>
    </citation>
    <scope>NUCLEOTIDE SEQUENCE [LARGE SCALE GENOMIC DNA]</scope>
    <source>
        <strain evidence="3">dN 18-1</strain>
    </source>
</reference>
<name>A0A844GEE7_9NEIS</name>
<evidence type="ECO:0000256" key="1">
    <source>
        <dbReference type="SAM" id="MobiDB-lite"/>
    </source>
</evidence>
<dbReference type="Gene3D" id="3.40.50.360">
    <property type="match status" value="1"/>
</dbReference>
<evidence type="ECO:0000313" key="2">
    <source>
        <dbReference type="EMBL" id="MTD33287.1"/>
    </source>
</evidence>
<dbReference type="Proteomes" id="UP000446658">
    <property type="component" value="Unassembled WGS sequence"/>
</dbReference>
<organism evidence="2 3">
    <name type="scientific">Paludibacterium denitrificans</name>
    <dbReference type="NCBI Taxonomy" id="2675226"/>
    <lineage>
        <taxon>Bacteria</taxon>
        <taxon>Pseudomonadati</taxon>
        <taxon>Pseudomonadota</taxon>
        <taxon>Betaproteobacteria</taxon>
        <taxon>Neisseriales</taxon>
        <taxon>Chromobacteriaceae</taxon>
        <taxon>Paludibacterium</taxon>
    </lineage>
</organism>
<accession>A0A844GEE7</accession>
<keyword evidence="3" id="KW-1185">Reference proteome</keyword>
<dbReference type="InterPro" id="IPR029039">
    <property type="entry name" value="Flavoprotein-like_sf"/>
</dbReference>
<dbReference type="EMBL" id="WLYX01000001">
    <property type="protein sequence ID" value="MTD33287.1"/>
    <property type="molecule type" value="Genomic_DNA"/>
</dbReference>
<dbReference type="RefSeq" id="WP_280954895.1">
    <property type="nucleotide sequence ID" value="NZ_WLYX01000001.1"/>
</dbReference>
<sequence>MKLLHLDSSILGQNSVSRLLTAALVEAVRQRHADVNVTYHDRPPSRSPTCPVKSLAPTSRRKPNGTTPSAVKAR</sequence>
<protein>
    <recommendedName>
        <fullName evidence="4">FMN-dependent NADH-azoreductase</fullName>
    </recommendedName>
</protein>
<dbReference type="SUPFAM" id="SSF52218">
    <property type="entry name" value="Flavoproteins"/>
    <property type="match status" value="1"/>
</dbReference>
<comment type="caution">
    <text evidence="2">The sequence shown here is derived from an EMBL/GenBank/DDBJ whole genome shotgun (WGS) entry which is preliminary data.</text>
</comment>
<evidence type="ECO:0000313" key="3">
    <source>
        <dbReference type="Proteomes" id="UP000446658"/>
    </source>
</evidence>